<protein>
    <submittedName>
        <fullName evidence="2">Uncharacterized protein</fullName>
    </submittedName>
</protein>
<dbReference type="EMBL" id="JAMSHJ010000004">
    <property type="protein sequence ID" value="KAI5423358.1"/>
    <property type="molecule type" value="Genomic_DNA"/>
</dbReference>
<reference evidence="2 3" key="1">
    <citation type="journal article" date="2022" name="Nat. Genet.">
        <title>Improved pea reference genome and pan-genome highlight genomic features and evolutionary characteristics.</title>
        <authorList>
            <person name="Yang T."/>
            <person name="Liu R."/>
            <person name="Luo Y."/>
            <person name="Hu S."/>
            <person name="Wang D."/>
            <person name="Wang C."/>
            <person name="Pandey M.K."/>
            <person name="Ge S."/>
            <person name="Xu Q."/>
            <person name="Li N."/>
            <person name="Li G."/>
            <person name="Huang Y."/>
            <person name="Saxena R.K."/>
            <person name="Ji Y."/>
            <person name="Li M."/>
            <person name="Yan X."/>
            <person name="He Y."/>
            <person name="Liu Y."/>
            <person name="Wang X."/>
            <person name="Xiang C."/>
            <person name="Varshney R.K."/>
            <person name="Ding H."/>
            <person name="Gao S."/>
            <person name="Zong X."/>
        </authorList>
    </citation>
    <scope>NUCLEOTIDE SEQUENCE [LARGE SCALE GENOMIC DNA]</scope>
    <source>
        <strain evidence="2 3">cv. Zhongwan 6</strain>
    </source>
</reference>
<dbReference type="Pfam" id="PF07797">
    <property type="entry name" value="DUF1639"/>
    <property type="match status" value="1"/>
</dbReference>
<dbReference type="Gramene" id="Psat04G0636000-T1">
    <property type="protein sequence ID" value="KAI5423358.1"/>
    <property type="gene ID" value="KIW84_046360"/>
</dbReference>
<evidence type="ECO:0000256" key="1">
    <source>
        <dbReference type="SAM" id="MobiDB-lite"/>
    </source>
</evidence>
<evidence type="ECO:0000313" key="2">
    <source>
        <dbReference type="EMBL" id="KAI5423358.1"/>
    </source>
</evidence>
<proteinExistence type="predicted"/>
<organism evidence="2 3">
    <name type="scientific">Pisum sativum</name>
    <name type="common">Garden pea</name>
    <name type="synonym">Lathyrus oleraceus</name>
    <dbReference type="NCBI Taxonomy" id="3888"/>
    <lineage>
        <taxon>Eukaryota</taxon>
        <taxon>Viridiplantae</taxon>
        <taxon>Streptophyta</taxon>
        <taxon>Embryophyta</taxon>
        <taxon>Tracheophyta</taxon>
        <taxon>Spermatophyta</taxon>
        <taxon>Magnoliopsida</taxon>
        <taxon>eudicotyledons</taxon>
        <taxon>Gunneridae</taxon>
        <taxon>Pentapetalae</taxon>
        <taxon>rosids</taxon>
        <taxon>fabids</taxon>
        <taxon>Fabales</taxon>
        <taxon>Fabaceae</taxon>
        <taxon>Papilionoideae</taxon>
        <taxon>50 kb inversion clade</taxon>
        <taxon>NPAAA clade</taxon>
        <taxon>Hologalegina</taxon>
        <taxon>IRL clade</taxon>
        <taxon>Fabeae</taxon>
        <taxon>Lathyrus</taxon>
    </lineage>
</organism>
<dbReference type="InterPro" id="IPR012438">
    <property type="entry name" value="DUF1639"/>
</dbReference>
<dbReference type="PANTHER" id="PTHR33130:SF43">
    <property type="entry name" value="OS01G0688600 PROTEIN"/>
    <property type="match status" value="1"/>
</dbReference>
<gene>
    <name evidence="2" type="ORF">KIW84_046360</name>
</gene>
<sequence>MLLEPKIKDDTLFVNSSRLSSSTPSPQISTSTPLYLNPQIAPLSLNYTIPNNFAGEGEDERDGSGEKKEEIKVERSDEVEEPMVKILKTWNLRPRKLATKPEDKVNIGSSSGGRSRMGVASTRESKPRFAKSRARPSLERPVVKKERGFVFALTKEEIEHDFMHMTGEKPPKKPLKRPKIVQKNLDVLFPSMKLTNVTPDKYGVNDNPPSLKLIKYCLIC</sequence>
<comment type="caution">
    <text evidence="2">The sequence shown here is derived from an EMBL/GenBank/DDBJ whole genome shotgun (WGS) entry which is preliminary data.</text>
</comment>
<feature type="compositionally biased region" description="Basic and acidic residues" evidence="1">
    <location>
        <begin position="62"/>
        <end position="76"/>
    </location>
</feature>
<name>A0A9D4XL48_PEA</name>
<accession>A0A9D4XL48</accession>
<dbReference type="AlphaFoldDB" id="A0A9D4XL48"/>
<evidence type="ECO:0000313" key="3">
    <source>
        <dbReference type="Proteomes" id="UP001058974"/>
    </source>
</evidence>
<dbReference type="PANTHER" id="PTHR33130">
    <property type="entry name" value="PUTATIVE (DUF1639)-RELATED"/>
    <property type="match status" value="1"/>
</dbReference>
<keyword evidence="3" id="KW-1185">Reference proteome</keyword>
<feature type="region of interest" description="Disordered" evidence="1">
    <location>
        <begin position="51"/>
        <end position="76"/>
    </location>
</feature>
<dbReference type="Proteomes" id="UP001058974">
    <property type="component" value="Chromosome 4"/>
</dbReference>
<feature type="compositionally biased region" description="Low complexity" evidence="1">
    <location>
        <begin position="108"/>
        <end position="118"/>
    </location>
</feature>
<feature type="region of interest" description="Disordered" evidence="1">
    <location>
        <begin position="102"/>
        <end position="137"/>
    </location>
</feature>